<dbReference type="OrthoDB" id="412286at2759"/>
<sequence length="190" mass="21544">MLLRIYSLGLSPVFLNKTPRMSVDRKEFPQKLGLGLLVGWFGTMTLAYHRSLVGERNESAVDAIEVTDATPISWRSRRLSFPTSGAVIKHKFPSFPRTSIEVGHTDFTYDDVCMILNNMEEEFCGDRYHLLRKNCNHFSHAFIEILCGASLPKWINRLAVVSTKLPFIERSIPKEWLTPLSVSQGDGLIS</sequence>
<protein>
    <recommendedName>
        <fullName evidence="4">PPPDE domain-containing protein</fullName>
    </recommendedName>
</protein>
<proteinExistence type="inferred from homology"/>
<dbReference type="InterPro" id="IPR042266">
    <property type="entry name" value="PPPDE_sf"/>
</dbReference>
<evidence type="ECO:0000313" key="5">
    <source>
        <dbReference type="EMBL" id="VDM02189.1"/>
    </source>
</evidence>
<dbReference type="Gene3D" id="3.90.1720.30">
    <property type="entry name" value="PPPDE domains"/>
    <property type="match status" value="1"/>
</dbReference>
<gene>
    <name evidence="5" type="ORF">SSLN_LOCUS15803</name>
</gene>
<evidence type="ECO:0000256" key="1">
    <source>
        <dbReference type="ARBA" id="ARBA00008140"/>
    </source>
</evidence>
<dbReference type="PROSITE" id="PS51858">
    <property type="entry name" value="PPPDE"/>
    <property type="match status" value="1"/>
</dbReference>
<keyword evidence="2" id="KW-0645">Protease</keyword>
<dbReference type="EMBL" id="UYSU01040312">
    <property type="protein sequence ID" value="VDM02189.1"/>
    <property type="molecule type" value="Genomic_DNA"/>
</dbReference>
<keyword evidence="3" id="KW-0378">Hydrolase</keyword>
<reference evidence="5 6" key="1">
    <citation type="submission" date="2018-11" db="EMBL/GenBank/DDBJ databases">
        <authorList>
            <consortium name="Pathogen Informatics"/>
        </authorList>
    </citation>
    <scope>NUCLEOTIDE SEQUENCE [LARGE SCALE GENOMIC DNA]</scope>
    <source>
        <strain evidence="5 6">NST_G2</strain>
    </source>
</reference>
<evidence type="ECO:0000256" key="2">
    <source>
        <dbReference type="ARBA" id="ARBA00022670"/>
    </source>
</evidence>
<keyword evidence="6" id="KW-1185">Reference proteome</keyword>
<accession>A0A3P7DDS8</accession>
<organism evidence="5 6">
    <name type="scientific">Schistocephalus solidus</name>
    <name type="common">Tapeworm</name>
    <dbReference type="NCBI Taxonomy" id="70667"/>
    <lineage>
        <taxon>Eukaryota</taxon>
        <taxon>Metazoa</taxon>
        <taxon>Spiralia</taxon>
        <taxon>Lophotrochozoa</taxon>
        <taxon>Platyhelminthes</taxon>
        <taxon>Cestoda</taxon>
        <taxon>Eucestoda</taxon>
        <taxon>Diphyllobothriidea</taxon>
        <taxon>Diphyllobothriidae</taxon>
        <taxon>Schistocephalus</taxon>
    </lineage>
</organism>
<dbReference type="PANTHER" id="PTHR12378:SF80">
    <property type="entry name" value="IP06716P-RELATED"/>
    <property type="match status" value="1"/>
</dbReference>
<dbReference type="SMART" id="SM01179">
    <property type="entry name" value="DUF862"/>
    <property type="match status" value="1"/>
</dbReference>
<dbReference type="Proteomes" id="UP000275846">
    <property type="component" value="Unassembled WGS sequence"/>
</dbReference>
<dbReference type="GO" id="GO:0101005">
    <property type="term" value="F:deubiquitinase activity"/>
    <property type="evidence" value="ECO:0007669"/>
    <property type="project" value="TreeGrafter"/>
</dbReference>
<dbReference type="PANTHER" id="PTHR12378">
    <property type="entry name" value="DESUMOYLATING ISOPEPTIDASE"/>
    <property type="match status" value="1"/>
</dbReference>
<evidence type="ECO:0000313" key="6">
    <source>
        <dbReference type="Proteomes" id="UP000275846"/>
    </source>
</evidence>
<evidence type="ECO:0000259" key="4">
    <source>
        <dbReference type="PROSITE" id="PS51858"/>
    </source>
</evidence>
<dbReference type="GO" id="GO:0016579">
    <property type="term" value="P:protein deubiquitination"/>
    <property type="evidence" value="ECO:0007669"/>
    <property type="project" value="TreeGrafter"/>
</dbReference>
<dbReference type="STRING" id="70667.A0A3P7DDS8"/>
<dbReference type="InterPro" id="IPR008580">
    <property type="entry name" value="PPPDE_dom"/>
</dbReference>
<dbReference type="Pfam" id="PF05903">
    <property type="entry name" value="Peptidase_C97"/>
    <property type="match status" value="1"/>
</dbReference>
<feature type="domain" description="PPPDE" evidence="4">
    <location>
        <begin position="28"/>
        <end position="176"/>
    </location>
</feature>
<dbReference type="AlphaFoldDB" id="A0A3P7DDS8"/>
<dbReference type="GO" id="GO:0006508">
    <property type="term" value="P:proteolysis"/>
    <property type="evidence" value="ECO:0007669"/>
    <property type="project" value="UniProtKB-KW"/>
</dbReference>
<evidence type="ECO:0000256" key="3">
    <source>
        <dbReference type="ARBA" id="ARBA00022801"/>
    </source>
</evidence>
<comment type="similarity">
    <text evidence="1">Belongs to the DeSI family.</text>
</comment>
<name>A0A3P7DDS8_SCHSO</name>